<name>A0ABR7VES7_9FLAO</name>
<organism evidence="5 6">
    <name type="scientific">Maribacter arenosus</name>
    <dbReference type="NCBI Taxonomy" id="1854708"/>
    <lineage>
        <taxon>Bacteria</taxon>
        <taxon>Pseudomonadati</taxon>
        <taxon>Bacteroidota</taxon>
        <taxon>Flavobacteriia</taxon>
        <taxon>Flavobacteriales</taxon>
        <taxon>Flavobacteriaceae</taxon>
        <taxon>Maribacter</taxon>
    </lineage>
</organism>
<dbReference type="InterPro" id="IPR033129">
    <property type="entry name" value="PEPCASE_His_AS"/>
</dbReference>
<dbReference type="SUPFAM" id="SSF51621">
    <property type="entry name" value="Phosphoenolpyruvate/pyruvate domain"/>
    <property type="match status" value="1"/>
</dbReference>
<dbReference type="InterPro" id="IPR015813">
    <property type="entry name" value="Pyrv/PenolPyrv_kinase-like_dom"/>
</dbReference>
<dbReference type="Gene3D" id="1.20.1440.90">
    <property type="entry name" value="Phosphoenolpyruvate/pyruvate domain"/>
    <property type="match status" value="1"/>
</dbReference>
<feature type="active site" evidence="4">
    <location>
        <position position="578"/>
    </location>
</feature>
<proteinExistence type="predicted"/>
<evidence type="ECO:0000313" key="5">
    <source>
        <dbReference type="EMBL" id="MBD0850843.1"/>
    </source>
</evidence>
<evidence type="ECO:0000256" key="4">
    <source>
        <dbReference type="PROSITE-ProRule" id="PRU10112"/>
    </source>
</evidence>
<feature type="active site" evidence="3">
    <location>
        <position position="128"/>
    </location>
</feature>
<accession>A0ABR7VES7</accession>
<gene>
    <name evidence="5" type="ORF">HPE63_09195</name>
</gene>
<dbReference type="PROSITE" id="PS00393">
    <property type="entry name" value="PEPCASE_2"/>
    <property type="match status" value="1"/>
</dbReference>
<dbReference type="Proteomes" id="UP000598350">
    <property type="component" value="Unassembled WGS sequence"/>
</dbReference>
<evidence type="ECO:0000256" key="3">
    <source>
        <dbReference type="PROSITE-ProRule" id="PRU10111"/>
    </source>
</evidence>
<reference evidence="5 6" key="1">
    <citation type="submission" date="2020-05" db="EMBL/GenBank/DDBJ databases">
        <title>The draft genome sequence of Maribacter arenosus CAU 1321.</title>
        <authorList>
            <person name="Mu L."/>
        </authorList>
    </citation>
    <scope>NUCLEOTIDE SEQUENCE [LARGE SCALE GENOMIC DNA]</scope>
    <source>
        <strain evidence="5 6">CAU 1321</strain>
    </source>
</reference>
<keyword evidence="6" id="KW-1185">Reference proteome</keyword>
<comment type="function">
    <text evidence="1">Forms oxaloacetate, a four-carbon dicarboxylic acid source for the tricarboxylic acid cycle.</text>
</comment>
<dbReference type="Pfam" id="PF00311">
    <property type="entry name" value="PEPcase"/>
    <property type="match status" value="1"/>
</dbReference>
<evidence type="ECO:0000313" key="6">
    <source>
        <dbReference type="Proteomes" id="UP000598350"/>
    </source>
</evidence>
<dbReference type="InterPro" id="IPR018129">
    <property type="entry name" value="PEP_COase_Lys_AS"/>
</dbReference>
<sequence length="918" mass="104899">MTLITVEKEMGKAYKGLRFLLESLNEVLIENGEEDIAKYIPWINHDQLHETSITPKIIQLYSLIFQMVNMVEINNAVQNRRSMEETDLAGVNGLWASNLKDLKAKGMSEKEIIPILKEISIEPVLTAHPTEAKRATVLEHHRELYLLLVKLENTMYSQHEKANIRNTIKLSLYRLWKTGEIYLEKPDVESELRNIVHYLVNVFPEVIPIVDQRLEQAAHILDLNKGAIQSNHAYPKITFGNWVGGDRDGHPLVTSEVTQNTLLHLRLNAFVVIGRKLNELVRRLSFSIPLEKCSNDYQKRIDEMVTELGERGHQALHRNVGEAFRQMISLMIAKLPVDTERGHATKLSNIQGAYIHSSHLRRDLGLLQKELLDYGAKSTAYEEVTSALRIVEVFGFHLAALDIRQNSDFHDKAIGQLLKAAHWEESSYIDWDEEKRAAFLLAELQHARPFVHVKTPLDSEAKAVMDCYRTIEAHTAIYGFNCIGSFIVSMTRSFSDLMTVYLLAKEAGLTFMSEEGLVSKIHVVPLLETIEDLENGPVILEAYFSNPIVQRSLKYHQEQQGHKRPMQQIMIGYSDSNKDGGIMSSNWHLYKAQYKLAQLGEAYNIDIRFFHGKGGSISRGSGPTHYFIKALPYKSPNGNIRLTEQGETIAQKYAHKINAAFNLELLVANTLSKTLLDKSKERSYHENADIIEWLAEESKNQYTSLIKSDGFIDYFRAATPIDAIETSKIGSRPSKRTGANTLADLRAIPWVFSWSQASYHMTSWYGLGSALKKLKSERPKEYQELKQSIETDAFLRYVFTNVDSSLVATDEETMKLYSELVPDTSLKDLFLSKFLDELKLMHQHMDDLSGKRIEERRKELYFSNHLRAPLMYSLHKKQVELLRRWRMEKPQNPVAAQNTQIELMLTINAIAGANRNTG</sequence>
<dbReference type="PROSITE" id="PS00781">
    <property type="entry name" value="PEPCASE_1"/>
    <property type="match status" value="1"/>
</dbReference>
<dbReference type="PRINTS" id="PR00150">
    <property type="entry name" value="PEPCARBXLASE"/>
</dbReference>
<dbReference type="InterPro" id="IPR021135">
    <property type="entry name" value="PEP_COase"/>
</dbReference>
<evidence type="ECO:0000256" key="2">
    <source>
        <dbReference type="ARBA" id="ARBA00022419"/>
    </source>
</evidence>
<dbReference type="PANTHER" id="PTHR30523">
    <property type="entry name" value="PHOSPHOENOLPYRUVATE CARBOXYLASE"/>
    <property type="match status" value="1"/>
</dbReference>
<dbReference type="EMBL" id="JABTCG010000003">
    <property type="protein sequence ID" value="MBD0850843.1"/>
    <property type="molecule type" value="Genomic_DNA"/>
</dbReference>
<protein>
    <recommendedName>
        <fullName evidence="2">Phosphoenolpyruvate carboxylase</fullName>
    </recommendedName>
</protein>
<dbReference type="PANTHER" id="PTHR30523:SF32">
    <property type="entry name" value="PHOSPHOENOLPYRUVATE CARBOXYLASE"/>
    <property type="match status" value="1"/>
</dbReference>
<comment type="caution">
    <text evidence="5">The sequence shown here is derived from an EMBL/GenBank/DDBJ whole genome shotgun (WGS) entry which is preliminary data.</text>
</comment>
<evidence type="ECO:0000256" key="1">
    <source>
        <dbReference type="ARBA" id="ARBA00003670"/>
    </source>
</evidence>